<dbReference type="InterPro" id="IPR013096">
    <property type="entry name" value="Cupin_2"/>
</dbReference>
<keyword evidence="3" id="KW-1185">Reference proteome</keyword>
<proteinExistence type="predicted"/>
<sequence>MTVHPGEAYYNPLCREKLVIRTPAARTKGERAVMDMYVEPGGFAAGYHTHPYSSERFILVRGELRVHVAGRDIILDKLGQSVLVPPGTVHRWFAHSETEETFVVVELNNRADRFEQLICRQLFGLAQDGKTNKEGRPNMLQSAVTMSEFSDVLRFTDRPWPVQRVINGFLSPVARLLGYQGCNPEYLERRPFETAELEELPDEVLAHLHGGEPAQGHR</sequence>
<evidence type="ECO:0000259" key="1">
    <source>
        <dbReference type="Pfam" id="PF07883"/>
    </source>
</evidence>
<dbReference type="Gene3D" id="2.60.120.10">
    <property type="entry name" value="Jelly Rolls"/>
    <property type="match status" value="1"/>
</dbReference>
<dbReference type="EMBL" id="BMSZ01000004">
    <property type="protein sequence ID" value="GGS44424.1"/>
    <property type="molecule type" value="Genomic_DNA"/>
</dbReference>
<organism evidence="2 3">
    <name type="scientific">Streptomyces badius</name>
    <dbReference type="NCBI Taxonomy" id="1941"/>
    <lineage>
        <taxon>Bacteria</taxon>
        <taxon>Bacillati</taxon>
        <taxon>Actinomycetota</taxon>
        <taxon>Actinomycetes</taxon>
        <taxon>Kitasatosporales</taxon>
        <taxon>Streptomycetaceae</taxon>
        <taxon>Streptomyces</taxon>
    </lineage>
</organism>
<dbReference type="SUPFAM" id="SSF51182">
    <property type="entry name" value="RmlC-like cupins"/>
    <property type="match status" value="1"/>
</dbReference>
<feature type="domain" description="Cupin type-2" evidence="1">
    <location>
        <begin position="36"/>
        <end position="104"/>
    </location>
</feature>
<evidence type="ECO:0000313" key="3">
    <source>
        <dbReference type="Proteomes" id="UP000659767"/>
    </source>
</evidence>
<accession>A0ABQ2SZ75</accession>
<dbReference type="Proteomes" id="UP000659767">
    <property type="component" value="Unassembled WGS sequence"/>
</dbReference>
<reference evidence="3" key="1">
    <citation type="journal article" date="2019" name="Int. J. Syst. Evol. Microbiol.">
        <title>The Global Catalogue of Microorganisms (GCM) 10K type strain sequencing project: providing services to taxonomists for standard genome sequencing and annotation.</title>
        <authorList>
            <consortium name="The Broad Institute Genomics Platform"/>
            <consortium name="The Broad Institute Genome Sequencing Center for Infectious Disease"/>
            <person name="Wu L."/>
            <person name="Ma J."/>
        </authorList>
    </citation>
    <scope>NUCLEOTIDE SEQUENCE [LARGE SCALE GENOMIC DNA]</scope>
    <source>
        <strain evidence="3">JCM 4350</strain>
    </source>
</reference>
<dbReference type="InterPro" id="IPR014710">
    <property type="entry name" value="RmlC-like_jellyroll"/>
</dbReference>
<dbReference type="InterPro" id="IPR053146">
    <property type="entry name" value="QDO-like"/>
</dbReference>
<name>A0ABQ2SZ75_STRBA</name>
<dbReference type="PANTHER" id="PTHR36440:SF1">
    <property type="entry name" value="PUTATIVE (AFU_ORTHOLOGUE AFUA_8G07350)-RELATED"/>
    <property type="match status" value="1"/>
</dbReference>
<dbReference type="PANTHER" id="PTHR36440">
    <property type="entry name" value="PUTATIVE (AFU_ORTHOLOGUE AFUA_8G07350)-RELATED"/>
    <property type="match status" value="1"/>
</dbReference>
<dbReference type="InterPro" id="IPR011051">
    <property type="entry name" value="RmlC_Cupin_sf"/>
</dbReference>
<gene>
    <name evidence="2" type="ORF">GCM10010253_18150</name>
</gene>
<dbReference type="RefSeq" id="WP_199887873.1">
    <property type="nucleotide sequence ID" value="NZ_BMSZ01000004.1"/>
</dbReference>
<dbReference type="Pfam" id="PF07883">
    <property type="entry name" value="Cupin_2"/>
    <property type="match status" value="1"/>
</dbReference>
<protein>
    <recommendedName>
        <fullName evidence="1">Cupin type-2 domain-containing protein</fullName>
    </recommendedName>
</protein>
<comment type="caution">
    <text evidence="2">The sequence shown here is derived from an EMBL/GenBank/DDBJ whole genome shotgun (WGS) entry which is preliminary data.</text>
</comment>
<evidence type="ECO:0000313" key="2">
    <source>
        <dbReference type="EMBL" id="GGS44424.1"/>
    </source>
</evidence>